<keyword evidence="7" id="KW-1185">Reference proteome</keyword>
<dbReference type="InterPro" id="IPR036390">
    <property type="entry name" value="WH_DNA-bd_sf"/>
</dbReference>
<dbReference type="Pfam" id="PF13404">
    <property type="entry name" value="HTH_AsnC-type"/>
    <property type="match status" value="1"/>
</dbReference>
<dbReference type="GO" id="GO:0043565">
    <property type="term" value="F:sequence-specific DNA binding"/>
    <property type="evidence" value="ECO:0007669"/>
    <property type="project" value="InterPro"/>
</dbReference>
<sequence>MTLHKRLQKDLEIGFVKNSILDDKDKAIIEVLVKNAKTTTTDIAHKLKISDVASRRRIKRLEENKVIEFYTAIVNPYKLGYNAVVQLMIEVEPKRIEEVAEKIAELSQTVNVYAVTGKYSIIAEVWIKNHKELLRLIREIGEIEGVKSTLPLVTTKFFKINGLKVSMDMDETPQQP</sequence>
<dbReference type="AlphaFoldDB" id="A0A0U3E7T0"/>
<dbReference type="PANTHER" id="PTHR30154:SF34">
    <property type="entry name" value="TRANSCRIPTIONAL REGULATOR AZLB"/>
    <property type="match status" value="1"/>
</dbReference>
<dbReference type="EMBL" id="CP006867">
    <property type="protein sequence ID" value="ALU11438.1"/>
    <property type="molecule type" value="Genomic_DNA"/>
</dbReference>
<comment type="pathway">
    <text evidence="4">Amino-acid biosynthesis.</text>
</comment>
<evidence type="ECO:0000256" key="4">
    <source>
        <dbReference type="ARBA" id="ARBA00029440"/>
    </source>
</evidence>
<dbReference type="Gene3D" id="1.10.10.10">
    <property type="entry name" value="Winged helix-like DNA-binding domain superfamily/Winged helix DNA-binding domain"/>
    <property type="match status" value="1"/>
</dbReference>
<dbReference type="PANTHER" id="PTHR30154">
    <property type="entry name" value="LEUCINE-RESPONSIVE REGULATORY PROTEIN"/>
    <property type="match status" value="1"/>
</dbReference>
<feature type="domain" description="HTH asnC-type" evidence="5">
    <location>
        <begin position="21"/>
        <end position="82"/>
    </location>
</feature>
<dbReference type="InterPro" id="IPR000485">
    <property type="entry name" value="AsnC-type_HTH_dom"/>
</dbReference>
<dbReference type="Proteomes" id="UP000060778">
    <property type="component" value="Chromosome"/>
</dbReference>
<keyword evidence="3" id="KW-0804">Transcription</keyword>
<dbReference type="Pfam" id="PF01037">
    <property type="entry name" value="AsnC_trans_reg"/>
    <property type="match status" value="1"/>
</dbReference>
<dbReference type="STRING" id="940295.EYM_01040"/>
<dbReference type="SUPFAM" id="SSF46785">
    <property type="entry name" value="Winged helix' DNA-binding domain"/>
    <property type="match status" value="1"/>
</dbReference>
<evidence type="ECO:0000259" key="5">
    <source>
        <dbReference type="PROSITE" id="PS50956"/>
    </source>
</evidence>
<dbReference type="InterPro" id="IPR019887">
    <property type="entry name" value="Tscrpt_reg_AsnC/Lrp_C"/>
</dbReference>
<reference evidence="6 7" key="1">
    <citation type="submission" date="2013-11" db="EMBL/GenBank/DDBJ databases">
        <title>Comparative genomics of Ignicoccus.</title>
        <authorList>
            <person name="Podar M."/>
        </authorList>
    </citation>
    <scope>NUCLEOTIDE SEQUENCE [LARGE SCALE GENOMIC DNA]</scope>
    <source>
        <strain evidence="6 7">DSM 13165</strain>
    </source>
</reference>
<protein>
    <submittedName>
        <fullName evidence="6">Transcriptional regulator</fullName>
    </submittedName>
</protein>
<evidence type="ECO:0000313" key="7">
    <source>
        <dbReference type="Proteomes" id="UP000060778"/>
    </source>
</evidence>
<dbReference type="GO" id="GO:0043200">
    <property type="term" value="P:response to amino acid"/>
    <property type="evidence" value="ECO:0007669"/>
    <property type="project" value="TreeGrafter"/>
</dbReference>
<dbReference type="OrthoDB" id="6995at2157"/>
<dbReference type="KEGG" id="iis:EYM_01040"/>
<dbReference type="Gene3D" id="3.30.70.920">
    <property type="match status" value="1"/>
</dbReference>
<dbReference type="GeneID" id="30679625"/>
<dbReference type="PRINTS" id="PR00033">
    <property type="entry name" value="HTHASNC"/>
</dbReference>
<dbReference type="SMART" id="SM00344">
    <property type="entry name" value="HTH_ASNC"/>
    <property type="match status" value="1"/>
</dbReference>
<dbReference type="InterPro" id="IPR036388">
    <property type="entry name" value="WH-like_DNA-bd_sf"/>
</dbReference>
<dbReference type="InterPro" id="IPR011008">
    <property type="entry name" value="Dimeric_a/b-barrel"/>
</dbReference>
<dbReference type="PROSITE" id="PS50956">
    <property type="entry name" value="HTH_ASNC_2"/>
    <property type="match status" value="1"/>
</dbReference>
<evidence type="ECO:0000256" key="2">
    <source>
        <dbReference type="ARBA" id="ARBA00023125"/>
    </source>
</evidence>
<name>A0A0U3E7T0_9CREN</name>
<dbReference type="SUPFAM" id="SSF54909">
    <property type="entry name" value="Dimeric alpha+beta barrel"/>
    <property type="match status" value="1"/>
</dbReference>
<gene>
    <name evidence="6" type="ORF">EYM_01040</name>
</gene>
<organism evidence="6 7">
    <name type="scientific">Ignicoccus islandicus DSM 13165</name>
    <dbReference type="NCBI Taxonomy" id="940295"/>
    <lineage>
        <taxon>Archaea</taxon>
        <taxon>Thermoproteota</taxon>
        <taxon>Thermoprotei</taxon>
        <taxon>Desulfurococcales</taxon>
        <taxon>Desulfurococcaceae</taxon>
        <taxon>Ignicoccus</taxon>
    </lineage>
</organism>
<keyword evidence="2" id="KW-0238">DNA-binding</keyword>
<evidence type="ECO:0000313" key="6">
    <source>
        <dbReference type="EMBL" id="ALU11438.1"/>
    </source>
</evidence>
<keyword evidence="1" id="KW-0805">Transcription regulation</keyword>
<proteinExistence type="predicted"/>
<dbReference type="GO" id="GO:0005829">
    <property type="term" value="C:cytosol"/>
    <property type="evidence" value="ECO:0007669"/>
    <property type="project" value="TreeGrafter"/>
</dbReference>
<dbReference type="RefSeq" id="WP_075049270.1">
    <property type="nucleotide sequence ID" value="NZ_CP006867.1"/>
</dbReference>
<accession>A0A0U3E7T0</accession>
<dbReference type="InterPro" id="IPR019888">
    <property type="entry name" value="Tscrpt_reg_AsnC-like"/>
</dbReference>
<evidence type="ECO:0000256" key="3">
    <source>
        <dbReference type="ARBA" id="ARBA00023163"/>
    </source>
</evidence>
<evidence type="ECO:0000256" key="1">
    <source>
        <dbReference type="ARBA" id="ARBA00023015"/>
    </source>
</evidence>